<evidence type="ECO:0000259" key="9">
    <source>
        <dbReference type="Pfam" id="PF00535"/>
    </source>
</evidence>
<gene>
    <name evidence="10" type="ORF">G4D54_20855</name>
</gene>
<keyword evidence="2" id="KW-0328">Glycosyltransferase</keyword>
<evidence type="ECO:0000256" key="4">
    <source>
        <dbReference type="ARBA" id="ARBA00022692"/>
    </source>
</evidence>
<dbReference type="Gene3D" id="3.90.550.10">
    <property type="entry name" value="Spore Coat Polysaccharide Biosynthesis Protein SpsA, Chain A"/>
    <property type="match status" value="1"/>
</dbReference>
<evidence type="ECO:0000313" key="11">
    <source>
        <dbReference type="Proteomes" id="UP000503330"/>
    </source>
</evidence>
<dbReference type="EMBL" id="CP048838">
    <property type="protein sequence ID" value="QJA04709.1"/>
    <property type="molecule type" value="Genomic_DNA"/>
</dbReference>
<dbReference type="AlphaFoldDB" id="A0AAP9SG69"/>
<evidence type="ECO:0000256" key="3">
    <source>
        <dbReference type="ARBA" id="ARBA00022679"/>
    </source>
</evidence>
<evidence type="ECO:0000256" key="7">
    <source>
        <dbReference type="ARBA" id="ARBA00023136"/>
    </source>
</evidence>
<reference evidence="10 11" key="1">
    <citation type="submission" date="2020-02" db="EMBL/GenBank/DDBJ databases">
        <authorList>
            <person name="Kociolek L.K."/>
            <person name="Ozer E.A."/>
        </authorList>
    </citation>
    <scope>NUCLEOTIDE SEQUENCE [LARGE SCALE GENOMIC DNA]</scope>
    <source>
        <strain evidence="10 11">ATCC 14501</strain>
    </source>
</reference>
<dbReference type="GO" id="GO:0005886">
    <property type="term" value="C:plasma membrane"/>
    <property type="evidence" value="ECO:0007669"/>
    <property type="project" value="TreeGrafter"/>
</dbReference>
<evidence type="ECO:0000256" key="8">
    <source>
        <dbReference type="SAM" id="Phobius"/>
    </source>
</evidence>
<evidence type="ECO:0000256" key="2">
    <source>
        <dbReference type="ARBA" id="ARBA00022676"/>
    </source>
</evidence>
<evidence type="ECO:0000313" key="10">
    <source>
        <dbReference type="EMBL" id="QJA04709.1"/>
    </source>
</evidence>
<sequence>MMKITIVIPCYNSADTIGKVVDLTSKILSELKGISYDFVLVNDYSKDQTYKKIEEISKSYKNVIGVNLAKNAGQHNAILAGLSIKESDYYLGMDDDMQTHPSQIEKLINKISEGYDVVYGKYTNTTSKGIKKITSNLHNYSVEKLIGKPKGLKATSFWIIKKKIRDKIILYPSQFTDLQSLFLRTTANITNVELEHFERISGSSNYTFRKSLKLWSSILNFSAQPFHYLMVVSIVIIILSIFFTLLFAFNRNNNYLLCLIASCIGLLLFSISLLGIYIVRMMFVITQTPQYMISEITEENID</sequence>
<keyword evidence="3" id="KW-0808">Transferase</keyword>
<proteinExistence type="predicted"/>
<dbReference type="SUPFAM" id="SSF53448">
    <property type="entry name" value="Nucleotide-diphospho-sugar transferases"/>
    <property type="match status" value="1"/>
</dbReference>
<dbReference type="PANTHER" id="PTHR48090:SF3">
    <property type="entry name" value="UNDECAPRENYL-PHOSPHATE 4-DEOXY-4-FORMAMIDO-L-ARABINOSE TRANSFERASE"/>
    <property type="match status" value="1"/>
</dbReference>
<name>A0AAP9SG69_CLOIN</name>
<feature type="transmembrane region" description="Helical" evidence="8">
    <location>
        <begin position="256"/>
        <end position="279"/>
    </location>
</feature>
<keyword evidence="5" id="KW-0448">Lipopolysaccharide biosynthesis</keyword>
<evidence type="ECO:0000256" key="5">
    <source>
        <dbReference type="ARBA" id="ARBA00022985"/>
    </source>
</evidence>
<feature type="transmembrane region" description="Helical" evidence="8">
    <location>
        <begin position="226"/>
        <end position="249"/>
    </location>
</feature>
<dbReference type="InterPro" id="IPR050256">
    <property type="entry name" value="Glycosyltransferase_2"/>
</dbReference>
<feature type="domain" description="Glycosyltransferase 2-like" evidence="9">
    <location>
        <begin position="5"/>
        <end position="150"/>
    </location>
</feature>
<keyword evidence="1" id="KW-1003">Cell membrane</keyword>
<dbReference type="Pfam" id="PF00535">
    <property type="entry name" value="Glycos_transf_2"/>
    <property type="match status" value="1"/>
</dbReference>
<dbReference type="GO" id="GO:0009103">
    <property type="term" value="P:lipopolysaccharide biosynthetic process"/>
    <property type="evidence" value="ECO:0007669"/>
    <property type="project" value="UniProtKB-KW"/>
</dbReference>
<dbReference type="Proteomes" id="UP000503330">
    <property type="component" value="Chromosome"/>
</dbReference>
<protein>
    <submittedName>
        <fullName evidence="10">Glycosyltransferase</fullName>
    </submittedName>
</protein>
<dbReference type="InterPro" id="IPR001173">
    <property type="entry name" value="Glyco_trans_2-like"/>
</dbReference>
<keyword evidence="6 8" id="KW-1133">Transmembrane helix</keyword>
<dbReference type="InterPro" id="IPR029044">
    <property type="entry name" value="Nucleotide-diphossugar_trans"/>
</dbReference>
<dbReference type="PANTHER" id="PTHR48090">
    <property type="entry name" value="UNDECAPRENYL-PHOSPHATE 4-DEOXY-4-FORMAMIDO-L-ARABINOSE TRANSFERASE-RELATED"/>
    <property type="match status" value="1"/>
</dbReference>
<keyword evidence="4 8" id="KW-0812">Transmembrane</keyword>
<evidence type="ECO:0000256" key="1">
    <source>
        <dbReference type="ARBA" id="ARBA00022475"/>
    </source>
</evidence>
<organism evidence="10 11">
    <name type="scientific">Clostridium innocuum</name>
    <dbReference type="NCBI Taxonomy" id="1522"/>
    <lineage>
        <taxon>Bacteria</taxon>
        <taxon>Bacillati</taxon>
        <taxon>Bacillota</taxon>
        <taxon>Clostridia</taxon>
        <taxon>Eubacteriales</taxon>
        <taxon>Clostridiaceae</taxon>
        <taxon>Clostridium</taxon>
    </lineage>
</organism>
<accession>A0AAP9SG69</accession>
<dbReference type="GO" id="GO:0099621">
    <property type="term" value="F:undecaprenyl-phosphate 4-deoxy-4-formamido-L-arabinose transferase activity"/>
    <property type="evidence" value="ECO:0007669"/>
    <property type="project" value="TreeGrafter"/>
</dbReference>
<keyword evidence="7 8" id="KW-0472">Membrane</keyword>
<evidence type="ECO:0000256" key="6">
    <source>
        <dbReference type="ARBA" id="ARBA00022989"/>
    </source>
</evidence>